<sequence length="342" mass="41896">MHIELEHKQYRHGHRHIWKNIKDLLKSCFGLGSKNNCLFNKDGSLIDRNHLRTNISNHKQSYKQRQQTWPYLLNIYSPSMTNYDKKIYQNQAQIRYNKLKRVWQERISRGDQFYLVLADKILRDVHRTDRHIKFIKKKKEILFNIMMTYSVYHPYPCYSQGMSDMLTPIVYVFVDESLSYFAYCSLMTRYMNLLFDQDQIEINHRLYLFNLLFHSIDNELWKKIYFNQEEEEEKNLFVYRWLLLDCKREFYRFDDILRVLELIWINSISSSIITNYNRSLFTIFICISILQEDRIKILSYSNEEDLNKYFYSSLSSKSRHHSTKRILERAQKYYFNYTSSKK</sequence>
<dbReference type="OrthoDB" id="10264062at2759"/>
<protein>
    <recommendedName>
        <fullName evidence="2">Rab-GAP TBC domain-containing protein</fullName>
    </recommendedName>
</protein>
<keyword evidence="1" id="KW-0343">GTPase activation</keyword>
<dbReference type="InterPro" id="IPR035969">
    <property type="entry name" value="Rab-GAP_TBC_sf"/>
</dbReference>
<evidence type="ECO:0000259" key="2">
    <source>
        <dbReference type="PROSITE" id="PS50086"/>
    </source>
</evidence>
<dbReference type="Gene3D" id="1.10.472.80">
    <property type="entry name" value="Ypt/Rab-GAP domain of gyp1p, domain 3"/>
    <property type="match status" value="1"/>
</dbReference>
<dbReference type="EMBL" id="CAJOAY010000221">
    <property type="protein sequence ID" value="CAF3590687.1"/>
    <property type="molecule type" value="Genomic_DNA"/>
</dbReference>
<dbReference type="GO" id="GO:0005096">
    <property type="term" value="F:GTPase activator activity"/>
    <property type="evidence" value="ECO:0007669"/>
    <property type="project" value="UniProtKB-KW"/>
</dbReference>
<proteinExistence type="predicted"/>
<dbReference type="SUPFAM" id="SSF47923">
    <property type="entry name" value="Ypt/Rab-GAP domain of gyp1p"/>
    <property type="match status" value="2"/>
</dbReference>
<evidence type="ECO:0000256" key="1">
    <source>
        <dbReference type="ARBA" id="ARBA00022468"/>
    </source>
</evidence>
<dbReference type="Gene3D" id="1.10.8.270">
    <property type="entry name" value="putative rabgap domain of human tbc1 domain family member 14 like domains"/>
    <property type="match status" value="1"/>
</dbReference>
<reference evidence="3" key="1">
    <citation type="submission" date="2021-02" db="EMBL/GenBank/DDBJ databases">
        <authorList>
            <person name="Nowell W R."/>
        </authorList>
    </citation>
    <scope>NUCLEOTIDE SEQUENCE</scope>
</reference>
<evidence type="ECO:0000313" key="3">
    <source>
        <dbReference type="EMBL" id="CAF1284699.1"/>
    </source>
</evidence>
<evidence type="ECO:0000313" key="4">
    <source>
        <dbReference type="EMBL" id="CAF3590687.1"/>
    </source>
</evidence>
<dbReference type="Proteomes" id="UP000663891">
    <property type="component" value="Unassembled WGS sequence"/>
</dbReference>
<dbReference type="EMBL" id="CAJNON010000484">
    <property type="protein sequence ID" value="CAF1284699.1"/>
    <property type="molecule type" value="Genomic_DNA"/>
</dbReference>
<dbReference type="PANTHER" id="PTHR22957">
    <property type="entry name" value="TBC1 DOMAIN FAMILY MEMBER GTPASE-ACTIVATING PROTEIN"/>
    <property type="match status" value="1"/>
</dbReference>
<dbReference type="Proteomes" id="UP000663881">
    <property type="component" value="Unassembled WGS sequence"/>
</dbReference>
<dbReference type="AlphaFoldDB" id="A0A815CJZ9"/>
<comment type="caution">
    <text evidence="3">The sequence shown here is derived from an EMBL/GenBank/DDBJ whole genome shotgun (WGS) entry which is preliminary data.</text>
</comment>
<organism evidence="3 5">
    <name type="scientific">Adineta steineri</name>
    <dbReference type="NCBI Taxonomy" id="433720"/>
    <lineage>
        <taxon>Eukaryota</taxon>
        <taxon>Metazoa</taxon>
        <taxon>Spiralia</taxon>
        <taxon>Gnathifera</taxon>
        <taxon>Rotifera</taxon>
        <taxon>Eurotatoria</taxon>
        <taxon>Bdelloidea</taxon>
        <taxon>Adinetida</taxon>
        <taxon>Adinetidae</taxon>
        <taxon>Adineta</taxon>
    </lineage>
</organism>
<dbReference type="Pfam" id="PF00566">
    <property type="entry name" value="RabGAP-TBC"/>
    <property type="match status" value="1"/>
</dbReference>
<dbReference type="PANTHER" id="PTHR22957:SF502">
    <property type="entry name" value="SMALL G PROTEIN SIGNALING MODULATOR 2-RELATED"/>
    <property type="match status" value="1"/>
</dbReference>
<name>A0A815CJZ9_9BILA</name>
<accession>A0A815CJZ9</accession>
<gene>
    <name evidence="4" type="ORF">OKA104_LOCUS6096</name>
    <name evidence="3" type="ORF">VCS650_LOCUS30162</name>
</gene>
<feature type="domain" description="Rab-GAP TBC" evidence="2">
    <location>
        <begin position="59"/>
        <end position="267"/>
    </location>
</feature>
<dbReference type="PROSITE" id="PS50086">
    <property type="entry name" value="TBC_RABGAP"/>
    <property type="match status" value="1"/>
</dbReference>
<evidence type="ECO:0000313" key="5">
    <source>
        <dbReference type="Proteomes" id="UP000663891"/>
    </source>
</evidence>
<dbReference type="SMART" id="SM00164">
    <property type="entry name" value="TBC"/>
    <property type="match status" value="1"/>
</dbReference>
<dbReference type="InterPro" id="IPR000195">
    <property type="entry name" value="Rab-GAP-TBC_dom"/>
</dbReference>